<protein>
    <submittedName>
        <fullName evidence="1">Cytochrome P450</fullName>
    </submittedName>
</protein>
<reference evidence="1 2" key="1">
    <citation type="journal article" date="2019" name="Nat. Ecol. Evol.">
        <title>Megaphylogeny resolves global patterns of mushroom evolution.</title>
        <authorList>
            <person name="Varga T."/>
            <person name="Krizsan K."/>
            <person name="Foldi C."/>
            <person name="Dima B."/>
            <person name="Sanchez-Garcia M."/>
            <person name="Sanchez-Ramirez S."/>
            <person name="Szollosi G.J."/>
            <person name="Szarkandi J.G."/>
            <person name="Papp V."/>
            <person name="Albert L."/>
            <person name="Andreopoulos W."/>
            <person name="Angelini C."/>
            <person name="Antonin V."/>
            <person name="Barry K.W."/>
            <person name="Bougher N.L."/>
            <person name="Buchanan P."/>
            <person name="Buyck B."/>
            <person name="Bense V."/>
            <person name="Catcheside P."/>
            <person name="Chovatia M."/>
            <person name="Cooper J."/>
            <person name="Damon W."/>
            <person name="Desjardin D."/>
            <person name="Finy P."/>
            <person name="Geml J."/>
            <person name="Haridas S."/>
            <person name="Hughes K."/>
            <person name="Justo A."/>
            <person name="Karasinski D."/>
            <person name="Kautmanova I."/>
            <person name="Kiss B."/>
            <person name="Kocsube S."/>
            <person name="Kotiranta H."/>
            <person name="LaButti K.M."/>
            <person name="Lechner B.E."/>
            <person name="Liimatainen K."/>
            <person name="Lipzen A."/>
            <person name="Lukacs Z."/>
            <person name="Mihaltcheva S."/>
            <person name="Morgado L.N."/>
            <person name="Niskanen T."/>
            <person name="Noordeloos M.E."/>
            <person name="Ohm R.A."/>
            <person name="Ortiz-Santana B."/>
            <person name="Ovrebo C."/>
            <person name="Racz N."/>
            <person name="Riley R."/>
            <person name="Savchenko A."/>
            <person name="Shiryaev A."/>
            <person name="Soop K."/>
            <person name="Spirin V."/>
            <person name="Szebenyi C."/>
            <person name="Tomsovsky M."/>
            <person name="Tulloss R.E."/>
            <person name="Uehling J."/>
            <person name="Grigoriev I.V."/>
            <person name="Vagvolgyi C."/>
            <person name="Papp T."/>
            <person name="Martin F.M."/>
            <person name="Miettinen O."/>
            <person name="Hibbett D.S."/>
            <person name="Nagy L.G."/>
        </authorList>
    </citation>
    <scope>NUCLEOTIDE SEQUENCE [LARGE SCALE GENOMIC DNA]</scope>
    <source>
        <strain evidence="1 2">NL-1719</strain>
    </source>
</reference>
<name>A0ACD3ALY7_9AGAR</name>
<accession>A0ACD3ALY7</accession>
<keyword evidence="2" id="KW-1185">Reference proteome</keyword>
<evidence type="ECO:0000313" key="1">
    <source>
        <dbReference type="EMBL" id="TFK66775.1"/>
    </source>
</evidence>
<proteinExistence type="predicted"/>
<sequence length="541" mass="60699">MGLHQVLVGLFSVIVIFLGYWLSKGRKNDILSRLRGPTPTSLLLGNYVQYFKDEVGTHEFQWQERYGNAYRIKGLFGEDQLLISDPKALQHVYQTSGTDYVRTRVRREFGRLIAGKGIVWARGDDHRRHRKILGPAFSAVETRGMIPVFIKTAQKLCDNWKSRIAKEGHSTGRVEISGEVSRAALDAIGEAAFNYDFQSLDNKPNGLAEAFRNLSDNSFSLPSPKAIFAQHALNYVPVSALRFLTSLPSRSLAGLQRVDAEGYRVSREVLNERLEEIKSENGDEKEDILSLLIKANTSASEKTKLSQEELMAQIRTVILAGFETVGSTVSFLLYEVARRPDVQSRVREEVNAHLQGRSDDSLDASDLDSLPYTSAVIKEAMRIHPVVYGPILEVLKDDIIPLSKPVIDRYGVPHAEIPIAKGSLILTSFAGYNRLTDVWGPDAHDFKPERWLEDAEWKVSRPFGIYSGLGNFASGGVSCLGWRFAVYEIHTYLIQIIRRFELSYPQDLPPIIRAAGGVMAPVVRGHEEKGKRLMLEMKILN</sequence>
<evidence type="ECO:0000313" key="2">
    <source>
        <dbReference type="Proteomes" id="UP000308600"/>
    </source>
</evidence>
<gene>
    <name evidence="1" type="ORF">BDN72DRAFT_823035</name>
</gene>
<dbReference type="Proteomes" id="UP000308600">
    <property type="component" value="Unassembled WGS sequence"/>
</dbReference>
<dbReference type="EMBL" id="ML208394">
    <property type="protein sequence ID" value="TFK66775.1"/>
    <property type="molecule type" value="Genomic_DNA"/>
</dbReference>
<organism evidence="1 2">
    <name type="scientific">Pluteus cervinus</name>
    <dbReference type="NCBI Taxonomy" id="181527"/>
    <lineage>
        <taxon>Eukaryota</taxon>
        <taxon>Fungi</taxon>
        <taxon>Dikarya</taxon>
        <taxon>Basidiomycota</taxon>
        <taxon>Agaricomycotina</taxon>
        <taxon>Agaricomycetes</taxon>
        <taxon>Agaricomycetidae</taxon>
        <taxon>Agaricales</taxon>
        <taxon>Pluteineae</taxon>
        <taxon>Pluteaceae</taxon>
        <taxon>Pluteus</taxon>
    </lineage>
</organism>